<dbReference type="RefSeq" id="WP_345436193.1">
    <property type="nucleotide sequence ID" value="NZ_BAABKO010000001.1"/>
</dbReference>
<proteinExistence type="inferred from homology"/>
<evidence type="ECO:0000256" key="4">
    <source>
        <dbReference type="ARBA" id="ARBA00022679"/>
    </source>
</evidence>
<keyword evidence="5" id="KW-0777">Teichoic acid biosynthesis</keyword>
<dbReference type="InterPro" id="IPR043149">
    <property type="entry name" value="TagF_N"/>
</dbReference>
<dbReference type="Pfam" id="PF04464">
    <property type="entry name" value="Glyphos_transf"/>
    <property type="match status" value="1"/>
</dbReference>
<sequence>MASFSFGAGNAAKIARIPLYALGRLGTLVIPRGSTWAFGCGAGVGDGPLAVQRIAAADGRRTVWLAATADEARAARVAGLRVVPRLSWRGYWETARAGVLVVGFGTGDVNPYAVSGGLLVQLWHGIPLKRIGLDSAETLRTGALPDVPLVRGAIRLLYRAAQRRIALLPAASHLVRGRLESAFGLPDDRIVVTGEPRVDVLSAGDPGERRRGARALLARVAGGFRSTTRLVLYAPTWRDGAPDPAVPSTGEWRAIVDMLDRRDALLLVRSHRLGAGSYTPPFPTDRVRDLGADRLRDITAALPGVDVLVTDYSSLVYDAGLVPLPVIALAPDLEEYRARRGFYGRYEDAAGDDAARTWADALARLDAVLGDPALLAEGAARSARLSARVHAFRDGGNARRVYAAIQARAARRRGRP</sequence>
<evidence type="ECO:0000256" key="3">
    <source>
        <dbReference type="ARBA" id="ARBA00022475"/>
    </source>
</evidence>
<keyword evidence="3" id="KW-1003">Cell membrane</keyword>
<dbReference type="PANTHER" id="PTHR37316">
    <property type="entry name" value="TEICHOIC ACID GLYCEROL-PHOSPHATE PRIMASE"/>
    <property type="match status" value="1"/>
</dbReference>
<evidence type="ECO:0000313" key="7">
    <source>
        <dbReference type="EMBL" id="GAA4767076.1"/>
    </source>
</evidence>
<dbReference type="EMBL" id="BAABKO010000001">
    <property type="protein sequence ID" value="GAA4767076.1"/>
    <property type="molecule type" value="Genomic_DNA"/>
</dbReference>
<dbReference type="PANTHER" id="PTHR37316:SF3">
    <property type="entry name" value="TEICHOIC ACID GLYCEROL-PHOSPHATE TRANSFERASE"/>
    <property type="match status" value="1"/>
</dbReference>
<dbReference type="Gene3D" id="3.40.50.12580">
    <property type="match status" value="1"/>
</dbReference>
<evidence type="ECO:0000256" key="1">
    <source>
        <dbReference type="ARBA" id="ARBA00004202"/>
    </source>
</evidence>
<comment type="caution">
    <text evidence="7">The sequence shown here is derived from an EMBL/GenBank/DDBJ whole genome shotgun (WGS) entry which is preliminary data.</text>
</comment>
<keyword evidence="4" id="KW-0808">Transferase</keyword>
<dbReference type="InterPro" id="IPR007554">
    <property type="entry name" value="Glycerophosphate_synth"/>
</dbReference>
<evidence type="ECO:0000256" key="5">
    <source>
        <dbReference type="ARBA" id="ARBA00022944"/>
    </source>
</evidence>
<keyword evidence="6" id="KW-0472">Membrane</keyword>
<dbReference type="InterPro" id="IPR043148">
    <property type="entry name" value="TagF_C"/>
</dbReference>
<protein>
    <recommendedName>
        <fullName evidence="9">Glycosyl/glycerophosphate transferase</fullName>
    </recommendedName>
</protein>
<comment type="subcellular location">
    <subcellularLocation>
        <location evidence="1">Cell membrane</location>
        <topology evidence="1">Peripheral membrane protein</topology>
    </subcellularLocation>
</comment>
<organism evidence="7 8">
    <name type="scientific">Microbacterium gilvum</name>
    <dbReference type="NCBI Taxonomy" id="1336204"/>
    <lineage>
        <taxon>Bacteria</taxon>
        <taxon>Bacillati</taxon>
        <taxon>Actinomycetota</taxon>
        <taxon>Actinomycetes</taxon>
        <taxon>Micrococcales</taxon>
        <taxon>Microbacteriaceae</taxon>
        <taxon>Microbacterium</taxon>
    </lineage>
</organism>
<accession>A0ABP8ZVH2</accession>
<comment type="similarity">
    <text evidence="2">Belongs to the CDP-glycerol glycerophosphotransferase family.</text>
</comment>
<evidence type="ECO:0008006" key="9">
    <source>
        <dbReference type="Google" id="ProtNLM"/>
    </source>
</evidence>
<gene>
    <name evidence="7" type="ORF">GCM10023351_08050</name>
</gene>
<dbReference type="SUPFAM" id="SSF53756">
    <property type="entry name" value="UDP-Glycosyltransferase/glycogen phosphorylase"/>
    <property type="match status" value="1"/>
</dbReference>
<name>A0ABP8ZVH2_9MICO</name>
<evidence type="ECO:0000256" key="2">
    <source>
        <dbReference type="ARBA" id="ARBA00010488"/>
    </source>
</evidence>
<reference evidence="8" key="1">
    <citation type="journal article" date="2019" name="Int. J. Syst. Evol. Microbiol.">
        <title>The Global Catalogue of Microorganisms (GCM) 10K type strain sequencing project: providing services to taxonomists for standard genome sequencing and annotation.</title>
        <authorList>
            <consortium name="The Broad Institute Genomics Platform"/>
            <consortium name="The Broad Institute Genome Sequencing Center for Infectious Disease"/>
            <person name="Wu L."/>
            <person name="Ma J."/>
        </authorList>
    </citation>
    <scope>NUCLEOTIDE SEQUENCE [LARGE SCALE GENOMIC DNA]</scope>
    <source>
        <strain evidence="8">JCM 18537</strain>
    </source>
</reference>
<evidence type="ECO:0000256" key="6">
    <source>
        <dbReference type="ARBA" id="ARBA00023136"/>
    </source>
</evidence>
<dbReference type="InterPro" id="IPR051612">
    <property type="entry name" value="Teichoic_Acid_Biosynth"/>
</dbReference>
<keyword evidence="8" id="KW-1185">Reference proteome</keyword>
<evidence type="ECO:0000313" key="8">
    <source>
        <dbReference type="Proteomes" id="UP001501645"/>
    </source>
</evidence>
<dbReference type="Proteomes" id="UP001501645">
    <property type="component" value="Unassembled WGS sequence"/>
</dbReference>
<dbReference type="Gene3D" id="3.40.50.11820">
    <property type="match status" value="1"/>
</dbReference>